<dbReference type="Proteomes" id="UP000021369">
    <property type="component" value="Unassembled WGS sequence"/>
</dbReference>
<dbReference type="AlphaFoldDB" id="A0A011W0D3"/>
<gene>
    <name evidence="1" type="ORF">RASY3_09330</name>
</gene>
<organism evidence="1 2">
    <name type="scientific">Ruminococcus albus SY3</name>
    <dbReference type="NCBI Taxonomy" id="1341156"/>
    <lineage>
        <taxon>Bacteria</taxon>
        <taxon>Bacillati</taxon>
        <taxon>Bacillota</taxon>
        <taxon>Clostridia</taxon>
        <taxon>Eubacteriales</taxon>
        <taxon>Oscillospiraceae</taxon>
        <taxon>Ruminococcus</taxon>
    </lineage>
</organism>
<keyword evidence="2" id="KW-1185">Reference proteome</keyword>
<sequence length="155" mass="18352">MQLEITRELLQYTYGYTAKLDVNEKYPLGMKVIYEPTAYLFDTDTYLLFVKDSDEAGYLTDTIPFPIVKQHEAMHAYVDSINNKRITNIFKHLPEEDFGIVFWGVFDDGGENFRAYHRFEDSYRYSAIIKWCDNNNIPYYIKDPDILQVLQNCQN</sequence>
<evidence type="ECO:0000313" key="1">
    <source>
        <dbReference type="EMBL" id="EXM40283.1"/>
    </source>
</evidence>
<evidence type="ECO:0000313" key="2">
    <source>
        <dbReference type="Proteomes" id="UP000021369"/>
    </source>
</evidence>
<proteinExistence type="predicted"/>
<dbReference type="PATRIC" id="fig|1341156.4.peg.1164"/>
<dbReference type="OrthoDB" id="1823713at2"/>
<comment type="caution">
    <text evidence="1">The sequence shown here is derived from an EMBL/GenBank/DDBJ whole genome shotgun (WGS) entry which is preliminary data.</text>
</comment>
<protein>
    <submittedName>
        <fullName evidence="1">Uncharacterized protein</fullName>
    </submittedName>
</protein>
<accession>A0A011W0D3</accession>
<dbReference type="RefSeq" id="WP_037287237.1">
    <property type="nucleotide sequence ID" value="NZ_JEOB01000002.1"/>
</dbReference>
<reference evidence="1 2" key="1">
    <citation type="submission" date="2013-06" db="EMBL/GenBank/DDBJ databases">
        <title>Rumen cellulosomics: divergent fiber-degrading strategies revealed by comparative genome-wide analysis of six Ruminococcal strains.</title>
        <authorList>
            <person name="Dassa B."/>
            <person name="Borovok I."/>
            <person name="Lamed R."/>
            <person name="Flint H."/>
            <person name="Yeoman C.J."/>
            <person name="White B."/>
            <person name="Bayer E.A."/>
        </authorList>
    </citation>
    <scope>NUCLEOTIDE SEQUENCE [LARGE SCALE GENOMIC DNA]</scope>
    <source>
        <strain evidence="1 2">SY3</strain>
    </source>
</reference>
<dbReference type="EMBL" id="JEOB01000002">
    <property type="protein sequence ID" value="EXM40283.1"/>
    <property type="molecule type" value="Genomic_DNA"/>
</dbReference>
<name>A0A011W0D3_RUMAL</name>